<gene>
    <name evidence="17" type="ORF">O9H85_30030</name>
</gene>
<proteinExistence type="predicted"/>
<evidence type="ECO:0000256" key="2">
    <source>
        <dbReference type="ARBA" id="ARBA00004651"/>
    </source>
</evidence>
<name>A0ABT4QI47_9BACL</name>
<evidence type="ECO:0000313" key="18">
    <source>
        <dbReference type="Proteomes" id="UP001527882"/>
    </source>
</evidence>
<evidence type="ECO:0000256" key="3">
    <source>
        <dbReference type="ARBA" id="ARBA00012438"/>
    </source>
</evidence>
<keyword evidence="12" id="KW-0902">Two-component regulatory system</keyword>
<evidence type="ECO:0000256" key="1">
    <source>
        <dbReference type="ARBA" id="ARBA00000085"/>
    </source>
</evidence>
<keyword evidence="11 14" id="KW-1133">Transmembrane helix</keyword>
<evidence type="ECO:0000256" key="9">
    <source>
        <dbReference type="ARBA" id="ARBA00022777"/>
    </source>
</evidence>
<evidence type="ECO:0000256" key="5">
    <source>
        <dbReference type="ARBA" id="ARBA00022553"/>
    </source>
</evidence>
<dbReference type="Gene3D" id="6.10.340.10">
    <property type="match status" value="1"/>
</dbReference>
<dbReference type="Pfam" id="PF00512">
    <property type="entry name" value="HisKA"/>
    <property type="match status" value="1"/>
</dbReference>
<dbReference type="InterPro" id="IPR003594">
    <property type="entry name" value="HATPase_dom"/>
</dbReference>
<evidence type="ECO:0000256" key="11">
    <source>
        <dbReference type="ARBA" id="ARBA00022989"/>
    </source>
</evidence>
<dbReference type="InterPro" id="IPR003660">
    <property type="entry name" value="HAMP_dom"/>
</dbReference>
<dbReference type="Proteomes" id="UP001527882">
    <property type="component" value="Unassembled WGS sequence"/>
</dbReference>
<feature type="domain" description="Histidine kinase" evidence="15">
    <location>
        <begin position="172"/>
        <end position="389"/>
    </location>
</feature>
<dbReference type="PANTHER" id="PTHR45528:SF1">
    <property type="entry name" value="SENSOR HISTIDINE KINASE CPXA"/>
    <property type="match status" value="1"/>
</dbReference>
<dbReference type="InterPro" id="IPR005467">
    <property type="entry name" value="His_kinase_dom"/>
</dbReference>
<comment type="subcellular location">
    <subcellularLocation>
        <location evidence="2">Cell membrane</location>
        <topology evidence="2">Multi-pass membrane protein</topology>
    </subcellularLocation>
</comment>
<evidence type="ECO:0000256" key="14">
    <source>
        <dbReference type="SAM" id="Phobius"/>
    </source>
</evidence>
<comment type="catalytic activity">
    <reaction evidence="1">
        <text>ATP + protein L-histidine = ADP + protein N-phospho-L-histidine.</text>
        <dbReference type="EC" id="2.7.13.3"/>
    </reaction>
</comment>
<dbReference type="Gene3D" id="3.30.565.10">
    <property type="entry name" value="Histidine kinase-like ATPase, C-terminal domain"/>
    <property type="match status" value="1"/>
</dbReference>
<dbReference type="InterPro" id="IPR050398">
    <property type="entry name" value="HssS/ArlS-like"/>
</dbReference>
<evidence type="ECO:0000256" key="13">
    <source>
        <dbReference type="ARBA" id="ARBA00023136"/>
    </source>
</evidence>
<dbReference type="GO" id="GO:0016301">
    <property type="term" value="F:kinase activity"/>
    <property type="evidence" value="ECO:0007669"/>
    <property type="project" value="UniProtKB-KW"/>
</dbReference>
<dbReference type="RefSeq" id="WP_269885089.1">
    <property type="nucleotide sequence ID" value="NZ_JAQAGZ010000024.1"/>
</dbReference>
<evidence type="ECO:0000313" key="17">
    <source>
        <dbReference type="EMBL" id="MCZ8516555.1"/>
    </source>
</evidence>
<keyword evidence="10" id="KW-0067">ATP-binding</keyword>
<dbReference type="EC" id="2.7.13.3" evidence="3"/>
<keyword evidence="8" id="KW-0547">Nucleotide-binding</keyword>
<dbReference type="PROSITE" id="PS50109">
    <property type="entry name" value="HIS_KIN"/>
    <property type="match status" value="1"/>
</dbReference>
<dbReference type="SMART" id="SM00388">
    <property type="entry name" value="HisKA"/>
    <property type="match status" value="1"/>
</dbReference>
<dbReference type="InterPro" id="IPR036097">
    <property type="entry name" value="HisK_dim/P_sf"/>
</dbReference>
<dbReference type="SMART" id="SM00387">
    <property type="entry name" value="HATPase_c"/>
    <property type="match status" value="1"/>
</dbReference>
<dbReference type="InterPro" id="IPR036890">
    <property type="entry name" value="HATPase_C_sf"/>
</dbReference>
<sequence length="389" mass="44792">MDGHQHIVAVWGKQGEERTAYTESELLKNLENNNNDFYYSMAAFTRNDQPYYYLVKIPMDRVDNDKMLDSKRRDKLVHRYVFTSIAGFILSSSLVIFIYSRLSARKIKVPLQQITEGIEIMIQGNYKVRLQFEAESEFLTIRDAFNYMADQLQKSEAENRNLELGKRKLLADIAHDLRTPISTIQSFAKALHDGMITDTDQQNRYLSTIFHKSERVQMLMDSLFEITLLDTPTYSFNIEEADLCEWTRELIAEHYTEIERHGIVLELDIPDISILYPFDRKQMARVVSNLITNTVKYNPEGTRLFIQVKKVPNQVILEFADTGVGIPESLHQSIFDPFVRGDETRSSTGGTGLGLSISKKIVEKHGGTLDLIHSEAYSTVFRISLPDQR</sequence>
<dbReference type="PANTHER" id="PTHR45528">
    <property type="entry name" value="SENSOR HISTIDINE KINASE CPXA"/>
    <property type="match status" value="1"/>
</dbReference>
<dbReference type="CDD" id="cd00075">
    <property type="entry name" value="HATPase"/>
    <property type="match status" value="1"/>
</dbReference>
<keyword evidence="9 17" id="KW-0418">Kinase</keyword>
<keyword evidence="13 14" id="KW-0472">Membrane</keyword>
<dbReference type="Gene3D" id="1.10.287.130">
    <property type="match status" value="1"/>
</dbReference>
<keyword evidence="7 14" id="KW-0812">Transmembrane</keyword>
<dbReference type="InterPro" id="IPR003661">
    <property type="entry name" value="HisK_dim/P_dom"/>
</dbReference>
<keyword evidence="6" id="KW-0808">Transferase</keyword>
<evidence type="ECO:0000256" key="4">
    <source>
        <dbReference type="ARBA" id="ARBA00022475"/>
    </source>
</evidence>
<protein>
    <recommendedName>
        <fullName evidence="3">histidine kinase</fullName>
        <ecNumber evidence="3">2.7.13.3</ecNumber>
    </recommendedName>
</protein>
<evidence type="ECO:0000256" key="6">
    <source>
        <dbReference type="ARBA" id="ARBA00022679"/>
    </source>
</evidence>
<evidence type="ECO:0000256" key="8">
    <source>
        <dbReference type="ARBA" id="ARBA00022741"/>
    </source>
</evidence>
<evidence type="ECO:0000256" key="10">
    <source>
        <dbReference type="ARBA" id="ARBA00022840"/>
    </source>
</evidence>
<dbReference type="CDD" id="cd00082">
    <property type="entry name" value="HisKA"/>
    <property type="match status" value="1"/>
</dbReference>
<dbReference type="Pfam" id="PF02518">
    <property type="entry name" value="HATPase_c"/>
    <property type="match status" value="1"/>
</dbReference>
<dbReference type="PROSITE" id="PS50885">
    <property type="entry name" value="HAMP"/>
    <property type="match status" value="1"/>
</dbReference>
<feature type="transmembrane region" description="Helical" evidence="14">
    <location>
        <begin position="80"/>
        <end position="99"/>
    </location>
</feature>
<dbReference type="InterPro" id="IPR004358">
    <property type="entry name" value="Sig_transdc_His_kin-like_C"/>
</dbReference>
<dbReference type="SUPFAM" id="SSF47384">
    <property type="entry name" value="Homodimeric domain of signal transducing histidine kinase"/>
    <property type="match status" value="1"/>
</dbReference>
<keyword evidence="4" id="KW-1003">Cell membrane</keyword>
<evidence type="ECO:0000256" key="12">
    <source>
        <dbReference type="ARBA" id="ARBA00023012"/>
    </source>
</evidence>
<dbReference type="EMBL" id="JAQAGZ010000024">
    <property type="protein sequence ID" value="MCZ8516555.1"/>
    <property type="molecule type" value="Genomic_DNA"/>
</dbReference>
<dbReference type="CDD" id="cd06225">
    <property type="entry name" value="HAMP"/>
    <property type="match status" value="1"/>
</dbReference>
<comment type="caution">
    <text evidence="17">The sequence shown here is derived from an EMBL/GenBank/DDBJ whole genome shotgun (WGS) entry which is preliminary data.</text>
</comment>
<keyword evidence="5" id="KW-0597">Phosphoprotein</keyword>
<dbReference type="SMART" id="SM00304">
    <property type="entry name" value="HAMP"/>
    <property type="match status" value="1"/>
</dbReference>
<evidence type="ECO:0000259" key="15">
    <source>
        <dbReference type="PROSITE" id="PS50109"/>
    </source>
</evidence>
<evidence type="ECO:0000256" key="7">
    <source>
        <dbReference type="ARBA" id="ARBA00022692"/>
    </source>
</evidence>
<dbReference type="PRINTS" id="PR00344">
    <property type="entry name" value="BCTRLSENSOR"/>
</dbReference>
<accession>A0ABT4QI47</accession>
<feature type="domain" description="HAMP" evidence="16">
    <location>
        <begin position="105"/>
        <end position="157"/>
    </location>
</feature>
<keyword evidence="18" id="KW-1185">Reference proteome</keyword>
<organism evidence="17 18">
    <name type="scientific">Paenibacillus gyeongsangnamensis</name>
    <dbReference type="NCBI Taxonomy" id="3388067"/>
    <lineage>
        <taxon>Bacteria</taxon>
        <taxon>Bacillati</taxon>
        <taxon>Bacillota</taxon>
        <taxon>Bacilli</taxon>
        <taxon>Bacillales</taxon>
        <taxon>Paenibacillaceae</taxon>
        <taxon>Paenibacillus</taxon>
    </lineage>
</organism>
<dbReference type="SUPFAM" id="SSF55874">
    <property type="entry name" value="ATPase domain of HSP90 chaperone/DNA topoisomerase II/histidine kinase"/>
    <property type="match status" value="1"/>
</dbReference>
<evidence type="ECO:0000259" key="16">
    <source>
        <dbReference type="PROSITE" id="PS50885"/>
    </source>
</evidence>
<dbReference type="SUPFAM" id="SSF158472">
    <property type="entry name" value="HAMP domain-like"/>
    <property type="match status" value="1"/>
</dbReference>
<reference evidence="17 18" key="1">
    <citation type="submission" date="2022-12" db="EMBL/GenBank/DDBJ databases">
        <title>Draft genome sequence of Paenibacillus sp. dW9.</title>
        <authorList>
            <person name="Choi E.-W."/>
            <person name="Kim D.-U."/>
        </authorList>
    </citation>
    <scope>NUCLEOTIDE SEQUENCE [LARGE SCALE GENOMIC DNA]</scope>
    <source>
        <strain evidence="18">dW9</strain>
    </source>
</reference>